<dbReference type="InterPro" id="IPR042099">
    <property type="entry name" value="ANL_N_sf"/>
</dbReference>
<dbReference type="Gene3D" id="3.30.300.30">
    <property type="match status" value="1"/>
</dbReference>
<dbReference type="EMBL" id="QSUG01000009">
    <property type="protein sequence ID" value="RGN22366.1"/>
    <property type="molecule type" value="Genomic_DNA"/>
</dbReference>
<dbReference type="Gene3D" id="3.40.50.12780">
    <property type="entry name" value="N-terminal domain of ligase-like"/>
    <property type="match status" value="1"/>
</dbReference>
<dbReference type="PANTHER" id="PTHR44845:SF6">
    <property type="entry name" value="BETA-ALANINE-ACTIVATING ENZYME"/>
    <property type="match status" value="1"/>
</dbReference>
<feature type="domain" description="AMP-dependent synthetase/ligase" evidence="3">
    <location>
        <begin position="10"/>
        <end position="364"/>
    </location>
</feature>
<keyword evidence="1" id="KW-0596">Phosphopantetheine</keyword>
<protein>
    <submittedName>
        <fullName evidence="4">AMP-dependent synthetase</fullName>
    </submittedName>
</protein>
<evidence type="ECO:0000256" key="1">
    <source>
        <dbReference type="ARBA" id="ARBA00022450"/>
    </source>
</evidence>
<dbReference type="PROSITE" id="PS00455">
    <property type="entry name" value="AMP_BINDING"/>
    <property type="match status" value="1"/>
</dbReference>
<dbReference type="InterPro" id="IPR000873">
    <property type="entry name" value="AMP-dep_synth/lig_dom"/>
</dbReference>
<evidence type="ECO:0000313" key="4">
    <source>
        <dbReference type="EMBL" id="RGN22366.1"/>
    </source>
</evidence>
<accession>A0A3E5ALX7</accession>
<evidence type="ECO:0000256" key="2">
    <source>
        <dbReference type="ARBA" id="ARBA00022553"/>
    </source>
</evidence>
<dbReference type="Proteomes" id="UP000260970">
    <property type="component" value="Unassembled WGS sequence"/>
</dbReference>
<dbReference type="AlphaFoldDB" id="A0A3E5ALX7"/>
<dbReference type="Pfam" id="PF00501">
    <property type="entry name" value="AMP-binding"/>
    <property type="match status" value="1"/>
</dbReference>
<gene>
    <name evidence="4" type="ORF">DXB72_09720</name>
</gene>
<proteinExistence type="predicted"/>
<evidence type="ECO:0000313" key="5">
    <source>
        <dbReference type="Proteomes" id="UP000260970"/>
    </source>
</evidence>
<dbReference type="SUPFAM" id="SSF56801">
    <property type="entry name" value="Acetyl-CoA synthetase-like"/>
    <property type="match status" value="1"/>
</dbReference>
<reference evidence="4 5" key="1">
    <citation type="submission" date="2018-08" db="EMBL/GenBank/DDBJ databases">
        <title>A genome reference for cultivated species of the human gut microbiota.</title>
        <authorList>
            <person name="Zou Y."/>
            <person name="Xue W."/>
            <person name="Luo G."/>
        </authorList>
    </citation>
    <scope>NUCLEOTIDE SEQUENCE [LARGE SCALE GENOMIC DNA]</scope>
    <source>
        <strain evidence="4 5">OM05-6AA</strain>
    </source>
</reference>
<keyword evidence="2" id="KW-0597">Phosphoprotein</keyword>
<dbReference type="PANTHER" id="PTHR44845">
    <property type="entry name" value="CARRIER DOMAIN-CONTAINING PROTEIN"/>
    <property type="match status" value="1"/>
</dbReference>
<evidence type="ECO:0000259" key="3">
    <source>
        <dbReference type="Pfam" id="PF00501"/>
    </source>
</evidence>
<organism evidence="4 5">
    <name type="scientific">Agathobacter rectalis</name>
    <dbReference type="NCBI Taxonomy" id="39491"/>
    <lineage>
        <taxon>Bacteria</taxon>
        <taxon>Bacillati</taxon>
        <taxon>Bacillota</taxon>
        <taxon>Clostridia</taxon>
        <taxon>Lachnospirales</taxon>
        <taxon>Lachnospiraceae</taxon>
        <taxon>Agathobacter</taxon>
    </lineage>
</organism>
<sequence length="504" mass="58421">MQITNVLEYLENTVKRVPDKTAYANENMEMTFGEVYHDSRAIGSYLANNNYYKEPVVVFMKKHPHAIAAFYGCVYGGCYYVPIDDEMPEFRIRLIFENLHPRVMICDDTTINAVEKFDYNGEILLYDHVRKNEISDELLFGIRDRQLDTDPIYIVFTSGSTGVPKGVVACHRSVIDYIENLSEVLCFNENTRFANQTPLYFDACLKELYPTLKFGATTYIVPKSLFMFPIKLVEFLNEYKINTVCWVVSALTMISAFKTFNKIKPEYLHTIAFGSEVFPIKQLKIWRETLPKARFVNLYGPTEATGMCCYFEVDREFELDEVVPIGRPFHNTEILLLDENNKLVEDGNVGEICVRGTSLTLGYYNNFEKTSEVFVQNPLNSRYPELIYKTGDLGKRNERGELIFVSRKDYQIKHMGHRIELGEIEVNVNMIEEISTSCAVYDKEKGKIVLYYIGELEPDKLVRILKDKLPRYMIPNKTEKLEQMPLTANGKIDRVFLMKKAQER</sequence>
<name>A0A3E5ALX7_9FIRM</name>
<dbReference type="InterPro" id="IPR020845">
    <property type="entry name" value="AMP-binding_CS"/>
</dbReference>
<dbReference type="InterPro" id="IPR045851">
    <property type="entry name" value="AMP-bd_C_sf"/>
</dbReference>
<dbReference type="RefSeq" id="WP_117690318.1">
    <property type="nucleotide sequence ID" value="NZ_QSUE01000003.1"/>
</dbReference>
<comment type="caution">
    <text evidence="4">The sequence shown here is derived from an EMBL/GenBank/DDBJ whole genome shotgun (WGS) entry which is preliminary data.</text>
</comment>
<dbReference type="CDD" id="cd05930">
    <property type="entry name" value="A_NRPS"/>
    <property type="match status" value="1"/>
</dbReference>